<protein>
    <submittedName>
        <fullName evidence="1">Uncharacterized protein</fullName>
    </submittedName>
</protein>
<sequence length="69" mass="7848">MDKYKFTKKVIPDKLGIQVSCGMVLDDGHIAESAIHLYEDTEITEDVKVELTKAMDKIITEHVNQSKQK</sequence>
<reference evidence="1" key="2">
    <citation type="submission" date="2015-03" db="EMBL/GenBank/DDBJ databases">
        <authorList>
            <person name="Chow C.-E.T."/>
            <person name="Winget D.M."/>
            <person name="White R.A.III."/>
            <person name="Hallam S.J."/>
            <person name="Suttle C.A."/>
        </authorList>
    </citation>
    <scope>NUCLEOTIDE SEQUENCE</scope>
    <source>
        <strain evidence="1">Anoxic2_4</strain>
    </source>
</reference>
<proteinExistence type="predicted"/>
<name>A0A0F7L646_9VIRU</name>
<accession>A0A0F7L646</accession>
<reference evidence="1" key="1">
    <citation type="journal article" date="2015" name="Front. Microbiol.">
        <title>Combining genomic sequencing methods to explore viral diversity and reveal potential virus-host interactions.</title>
        <authorList>
            <person name="Chow C.E."/>
            <person name="Winget D.M."/>
            <person name="White R.A.III."/>
            <person name="Hallam S.J."/>
            <person name="Suttle C.A."/>
        </authorList>
    </citation>
    <scope>NUCLEOTIDE SEQUENCE</scope>
    <source>
        <strain evidence="1">Anoxic2_4</strain>
    </source>
</reference>
<organism evidence="1">
    <name type="scientific">uncultured marine virus</name>
    <dbReference type="NCBI Taxonomy" id="186617"/>
    <lineage>
        <taxon>Viruses</taxon>
        <taxon>environmental samples</taxon>
    </lineage>
</organism>
<evidence type="ECO:0000313" key="1">
    <source>
        <dbReference type="EMBL" id="AKH46998.1"/>
    </source>
</evidence>
<dbReference type="EMBL" id="KR029588">
    <property type="protein sequence ID" value="AKH46998.1"/>
    <property type="molecule type" value="Genomic_DNA"/>
</dbReference>